<dbReference type="GO" id="GO:0000981">
    <property type="term" value="F:DNA-binding transcription factor activity, RNA polymerase II-specific"/>
    <property type="evidence" value="ECO:0007669"/>
    <property type="project" value="InterPro"/>
</dbReference>
<dbReference type="PROSITE" id="PS00463">
    <property type="entry name" value="ZN2_CY6_FUNGAL_1"/>
    <property type="match status" value="1"/>
</dbReference>
<dbReference type="CDD" id="cd00067">
    <property type="entry name" value="GAL4"/>
    <property type="match status" value="1"/>
</dbReference>
<feature type="region of interest" description="Disordered" evidence="2">
    <location>
        <begin position="498"/>
        <end position="535"/>
    </location>
</feature>
<feature type="domain" description="Zn(2)-C6 fungal-type" evidence="3">
    <location>
        <begin position="10"/>
        <end position="38"/>
    </location>
</feature>
<comment type="caution">
    <text evidence="4">The sequence shown here is derived from an EMBL/GenBank/DDBJ whole genome shotgun (WGS) entry which is preliminary data.</text>
</comment>
<dbReference type="InterPro" id="IPR001138">
    <property type="entry name" value="Zn2Cys6_DnaBD"/>
</dbReference>
<reference evidence="4" key="2">
    <citation type="submission" date="2023-05" db="EMBL/GenBank/DDBJ databases">
        <authorList>
            <consortium name="Lawrence Berkeley National Laboratory"/>
            <person name="Steindorff A."/>
            <person name="Hensen N."/>
            <person name="Bonometti L."/>
            <person name="Westerberg I."/>
            <person name="Brannstrom I.O."/>
            <person name="Guillou S."/>
            <person name="Cros-Aarteil S."/>
            <person name="Calhoun S."/>
            <person name="Haridas S."/>
            <person name="Kuo A."/>
            <person name="Mondo S."/>
            <person name="Pangilinan J."/>
            <person name="Riley R."/>
            <person name="Labutti K."/>
            <person name="Andreopoulos B."/>
            <person name="Lipzen A."/>
            <person name="Chen C."/>
            <person name="Yanf M."/>
            <person name="Daum C."/>
            <person name="Ng V."/>
            <person name="Clum A."/>
            <person name="Ohm R."/>
            <person name="Martin F."/>
            <person name="Silar P."/>
            <person name="Natvig D."/>
            <person name="Lalanne C."/>
            <person name="Gautier V."/>
            <person name="Ament-Velasquez S.L."/>
            <person name="Kruys A."/>
            <person name="Hutchinson M.I."/>
            <person name="Powell A.J."/>
            <person name="Barry K."/>
            <person name="Miller A.N."/>
            <person name="Grigoriev I.V."/>
            <person name="Debuchy R."/>
            <person name="Gladieux P."/>
            <person name="Thoren M.H."/>
            <person name="Johannesson H."/>
        </authorList>
    </citation>
    <scope>NUCLEOTIDE SEQUENCE</scope>
    <source>
        <strain evidence="4">PSN293</strain>
    </source>
</reference>
<dbReference type="EMBL" id="MU858066">
    <property type="protein sequence ID" value="KAK4216683.1"/>
    <property type="molecule type" value="Genomic_DNA"/>
</dbReference>
<dbReference type="PROSITE" id="PS50048">
    <property type="entry name" value="ZN2_CY6_FUNGAL_2"/>
    <property type="match status" value="1"/>
</dbReference>
<evidence type="ECO:0000256" key="1">
    <source>
        <dbReference type="ARBA" id="ARBA00023242"/>
    </source>
</evidence>
<protein>
    <recommendedName>
        <fullName evidence="3">Zn(2)-C6 fungal-type domain-containing protein</fullName>
    </recommendedName>
</protein>
<dbReference type="PANTHER" id="PTHR38791:SF5">
    <property type="entry name" value="TRANSCRIPTION FACTOR DBAG-RELATED"/>
    <property type="match status" value="1"/>
</dbReference>
<gene>
    <name evidence="4" type="ORF">QBC37DRAFT_84297</name>
</gene>
<keyword evidence="5" id="KW-1185">Reference proteome</keyword>
<dbReference type="GO" id="GO:0008270">
    <property type="term" value="F:zinc ion binding"/>
    <property type="evidence" value="ECO:0007669"/>
    <property type="project" value="InterPro"/>
</dbReference>
<evidence type="ECO:0000259" key="3">
    <source>
        <dbReference type="PROSITE" id="PS50048"/>
    </source>
</evidence>
<dbReference type="InterPro" id="IPR036864">
    <property type="entry name" value="Zn2-C6_fun-type_DNA-bd_sf"/>
</dbReference>
<dbReference type="Gene3D" id="4.10.240.10">
    <property type="entry name" value="Zn(2)-C6 fungal-type DNA-binding domain"/>
    <property type="match status" value="1"/>
</dbReference>
<evidence type="ECO:0000313" key="4">
    <source>
        <dbReference type="EMBL" id="KAK4216683.1"/>
    </source>
</evidence>
<dbReference type="Proteomes" id="UP001301769">
    <property type="component" value="Unassembled WGS sequence"/>
</dbReference>
<proteinExistence type="predicted"/>
<dbReference type="SMART" id="SM00066">
    <property type="entry name" value="GAL4"/>
    <property type="match status" value="1"/>
</dbReference>
<dbReference type="Pfam" id="PF11951">
    <property type="entry name" value="Fungal_trans_2"/>
    <property type="match status" value="1"/>
</dbReference>
<feature type="region of interest" description="Disordered" evidence="2">
    <location>
        <begin position="64"/>
        <end position="97"/>
    </location>
</feature>
<evidence type="ECO:0000256" key="2">
    <source>
        <dbReference type="SAM" id="MobiDB-lite"/>
    </source>
</evidence>
<dbReference type="SUPFAM" id="SSF57701">
    <property type="entry name" value="Zn2/Cys6 DNA-binding domain"/>
    <property type="match status" value="1"/>
</dbReference>
<feature type="compositionally biased region" description="Low complexity" evidence="2">
    <location>
        <begin position="74"/>
        <end position="87"/>
    </location>
</feature>
<accession>A0AAN7BAC4</accession>
<evidence type="ECO:0000313" key="5">
    <source>
        <dbReference type="Proteomes" id="UP001301769"/>
    </source>
</evidence>
<keyword evidence="1" id="KW-0539">Nucleus</keyword>
<dbReference type="PANTHER" id="PTHR38791">
    <property type="entry name" value="ZN(II)2CYS6 TRANSCRIPTION FACTOR (EUROFUNG)-RELATED-RELATED"/>
    <property type="match status" value="1"/>
</dbReference>
<dbReference type="InterPro" id="IPR021858">
    <property type="entry name" value="Fun_TF"/>
</dbReference>
<sequence length="656" mass="73219">MVYCGKPSKGCSNCRERKIRCDQREHGCGQCEKRQQKCPGYRNLVDLMFRDESSHVIKKAKAKAKKRNHLAIDSSLSPSSSERGPSLTPEPPRKSLSLVVPRIDRSSSPSNQSVWSCDDDSVLMSPESGSWPVTPAMALFYNLAPTCQERGFAYFFSRYVSVEETAYHQRFDFLREVWNPSALVPERELDGVLASMTAVGLMGLASLERSTELREAAQKSYGTALQLTNQALMDPVEALKDTTMLSVLILGLFEMLADNAERSQTIVAFQDHVNGAVALAKIRGVAQFRTNAGIRMFGMLCQRVIMSCLVKEAPFPPELMILWHEMAKNLDPTDPTVWVTPLMAEIVQVRHDIRQGEMTDAEIIVGRLLNIEADFETRITQLPSSWQYRTFRVDRYHPAIFGNTCHLYPSLRHASMWNMIRLVRILTLETILTTIYDESQQFPPRLSSDFYVKEFSKAKRKLKHMVEAICATVPQHQGLIDPTDGTIDNYGSATTPISSVEVVGTPSPATSPSSRVSESGSSSAHSPRDQFDRPRASGLTILDLTKATDRTDEAARITLLMSAPSTIIWPLFVVGMSSVCKEDMKTYAVDRLKTICAETSISQADAAANLIDEYEASNEWLDVPLRPANEGHQQQAMFLESRDLLSTSMLYPAVPV</sequence>
<reference evidence="4" key="1">
    <citation type="journal article" date="2023" name="Mol. Phylogenet. Evol.">
        <title>Genome-scale phylogeny and comparative genomics of the fungal order Sordariales.</title>
        <authorList>
            <person name="Hensen N."/>
            <person name="Bonometti L."/>
            <person name="Westerberg I."/>
            <person name="Brannstrom I.O."/>
            <person name="Guillou S."/>
            <person name="Cros-Aarteil S."/>
            <person name="Calhoun S."/>
            <person name="Haridas S."/>
            <person name="Kuo A."/>
            <person name="Mondo S."/>
            <person name="Pangilinan J."/>
            <person name="Riley R."/>
            <person name="LaButti K."/>
            <person name="Andreopoulos B."/>
            <person name="Lipzen A."/>
            <person name="Chen C."/>
            <person name="Yan M."/>
            <person name="Daum C."/>
            <person name="Ng V."/>
            <person name="Clum A."/>
            <person name="Steindorff A."/>
            <person name="Ohm R.A."/>
            <person name="Martin F."/>
            <person name="Silar P."/>
            <person name="Natvig D.O."/>
            <person name="Lalanne C."/>
            <person name="Gautier V."/>
            <person name="Ament-Velasquez S.L."/>
            <person name="Kruys A."/>
            <person name="Hutchinson M.I."/>
            <person name="Powell A.J."/>
            <person name="Barry K."/>
            <person name="Miller A.N."/>
            <person name="Grigoriev I.V."/>
            <person name="Debuchy R."/>
            <person name="Gladieux P."/>
            <person name="Hiltunen Thoren M."/>
            <person name="Johannesson H."/>
        </authorList>
    </citation>
    <scope>NUCLEOTIDE SEQUENCE</scope>
    <source>
        <strain evidence="4">PSN293</strain>
    </source>
</reference>
<dbReference type="AlphaFoldDB" id="A0AAN7BAC4"/>
<feature type="compositionally biased region" description="Low complexity" evidence="2">
    <location>
        <begin position="511"/>
        <end position="525"/>
    </location>
</feature>
<organism evidence="4 5">
    <name type="scientific">Rhypophila decipiens</name>
    <dbReference type="NCBI Taxonomy" id="261697"/>
    <lineage>
        <taxon>Eukaryota</taxon>
        <taxon>Fungi</taxon>
        <taxon>Dikarya</taxon>
        <taxon>Ascomycota</taxon>
        <taxon>Pezizomycotina</taxon>
        <taxon>Sordariomycetes</taxon>
        <taxon>Sordariomycetidae</taxon>
        <taxon>Sordariales</taxon>
        <taxon>Naviculisporaceae</taxon>
        <taxon>Rhypophila</taxon>
    </lineage>
</organism>
<feature type="compositionally biased region" description="Basic and acidic residues" evidence="2">
    <location>
        <begin position="526"/>
        <end position="535"/>
    </location>
</feature>
<name>A0AAN7BAC4_9PEZI</name>
<dbReference type="Pfam" id="PF00172">
    <property type="entry name" value="Zn_clus"/>
    <property type="match status" value="1"/>
</dbReference>
<dbReference type="InterPro" id="IPR053175">
    <property type="entry name" value="DHMBA_Reg_Transcription_Factor"/>
</dbReference>